<dbReference type="FunFam" id="3.40.190.10:FF:000050">
    <property type="entry name" value="Sulfonate ABC transporter substrate-binding protein"/>
    <property type="match status" value="1"/>
</dbReference>
<feature type="region of interest" description="Disordered" evidence="7">
    <location>
        <begin position="44"/>
        <end position="67"/>
    </location>
</feature>
<keyword evidence="10" id="KW-1185">Reference proteome</keyword>
<feature type="domain" description="Solute-binding protein family 3/N-terminal" evidence="8">
    <location>
        <begin position="73"/>
        <end position="293"/>
    </location>
</feature>
<dbReference type="Proteomes" id="UP000007523">
    <property type="component" value="Chromosome"/>
</dbReference>
<dbReference type="EMBL" id="CP003235">
    <property type="protein sequence ID" value="AFC30860.1"/>
    <property type="molecule type" value="Genomic_DNA"/>
</dbReference>
<dbReference type="STRING" id="1116391.PM3016_4078"/>
<dbReference type="NCBIfam" id="TIGR01728">
    <property type="entry name" value="SsuA_fam"/>
    <property type="match status" value="1"/>
</dbReference>
<dbReference type="PANTHER" id="PTHR30024:SF42">
    <property type="entry name" value="ALIPHATIC SULFONATES-BINDING PROTEIN-RELATED"/>
    <property type="match status" value="1"/>
</dbReference>
<name>H6NK07_9BACL</name>
<organism evidence="9 10">
    <name type="scientific">Paenibacillus mucilaginosus 3016</name>
    <dbReference type="NCBI Taxonomy" id="1116391"/>
    <lineage>
        <taxon>Bacteria</taxon>
        <taxon>Bacillati</taxon>
        <taxon>Bacillota</taxon>
        <taxon>Bacilli</taxon>
        <taxon>Bacillales</taxon>
        <taxon>Paenibacillaceae</taxon>
        <taxon>Paenibacillus</taxon>
    </lineage>
</organism>
<dbReference type="RefSeq" id="WP_014370714.1">
    <property type="nucleotide sequence ID" value="NC_016935.1"/>
</dbReference>
<dbReference type="GO" id="GO:0016020">
    <property type="term" value="C:membrane"/>
    <property type="evidence" value="ECO:0007669"/>
    <property type="project" value="InterPro"/>
</dbReference>
<evidence type="ECO:0000256" key="5">
    <source>
        <dbReference type="ARBA" id="ARBA00055538"/>
    </source>
</evidence>
<accession>H6NK07</accession>
<proteinExistence type="inferred from homology"/>
<comment type="similarity">
    <text evidence="2">Belongs to the bacterial solute-binding protein SsuA/TauA family.</text>
</comment>
<dbReference type="Gene3D" id="3.40.190.10">
    <property type="entry name" value="Periplasmic binding protein-like II"/>
    <property type="match status" value="2"/>
</dbReference>
<evidence type="ECO:0000313" key="9">
    <source>
        <dbReference type="EMBL" id="AFC30860.1"/>
    </source>
</evidence>
<evidence type="ECO:0000256" key="3">
    <source>
        <dbReference type="ARBA" id="ARBA00022448"/>
    </source>
</evidence>
<dbReference type="PANTHER" id="PTHR30024">
    <property type="entry name" value="ALIPHATIC SULFONATES-BINDING PROTEIN-RELATED"/>
    <property type="match status" value="1"/>
</dbReference>
<evidence type="ECO:0000256" key="2">
    <source>
        <dbReference type="ARBA" id="ARBA00010742"/>
    </source>
</evidence>
<dbReference type="SUPFAM" id="SSF53850">
    <property type="entry name" value="Periplasmic binding protein-like II"/>
    <property type="match status" value="1"/>
</dbReference>
<keyword evidence="4" id="KW-0732">Signal</keyword>
<dbReference type="KEGG" id="pmq:PM3016_4078"/>
<evidence type="ECO:0000256" key="6">
    <source>
        <dbReference type="ARBA" id="ARBA00070228"/>
    </source>
</evidence>
<dbReference type="GO" id="GO:0042597">
    <property type="term" value="C:periplasmic space"/>
    <property type="evidence" value="ECO:0007669"/>
    <property type="project" value="UniProtKB-SubCell"/>
</dbReference>
<evidence type="ECO:0000313" key="10">
    <source>
        <dbReference type="Proteomes" id="UP000007523"/>
    </source>
</evidence>
<evidence type="ECO:0000256" key="1">
    <source>
        <dbReference type="ARBA" id="ARBA00004418"/>
    </source>
</evidence>
<sequence>MVKTKFKIKLSTTGNTTVNSNNKLRTLPPLLLALAMVTAACGSSKEPSAQGAQPTAASTAAAKPQEQPGARLQVRVALNGSLNPLLLAKEKGWLEEGFSKLQADVVWSQFTSGPPLLEAVVSGRVDLSFLGDGAAITGISNQLPFEVIGLLSEGRQLNSILVPSASGIGSIPELKGRTIGLAKGTTSHVYLIKALQASGLTQEDVKLINLQFEDAQAAFEAGKLDAWVTIDPYVTVNVQQKKAKALEVKTDIYAPVSMIVHNEFAKQHPELVAEYLKLFKQALDWQNANLAEAAQIYSKHTKLPADILTTVLQRSSTRLSAYTPKALEAQQATADILLANRFLKKPVTFKDAVNNTYVEQALR</sequence>
<evidence type="ECO:0000259" key="8">
    <source>
        <dbReference type="SMART" id="SM00062"/>
    </source>
</evidence>
<comment type="subcellular location">
    <subcellularLocation>
        <location evidence="1">Periplasm</location>
    </subcellularLocation>
</comment>
<dbReference type="Pfam" id="PF09084">
    <property type="entry name" value="NMT1"/>
    <property type="match status" value="1"/>
</dbReference>
<reference evidence="9 10" key="1">
    <citation type="journal article" date="2012" name="J. Bacteriol.">
        <title>Complete Genome Sequence of Paenibacillus mucilaginosus 3016, a Bacterium Functional as Microbial Fertilizer.</title>
        <authorList>
            <person name="Ma M."/>
            <person name="Wang Z."/>
            <person name="Li L."/>
            <person name="Jiang X."/>
            <person name="Guan D."/>
            <person name="Cao F."/>
            <person name="Chen H."/>
            <person name="Wang X."/>
            <person name="Shen D."/>
            <person name="Du B."/>
            <person name="Li J."/>
        </authorList>
    </citation>
    <scope>NUCLEOTIDE SEQUENCE [LARGE SCALE GENOMIC DNA]</scope>
    <source>
        <strain evidence="9 10">3016</strain>
    </source>
</reference>
<evidence type="ECO:0000256" key="7">
    <source>
        <dbReference type="SAM" id="MobiDB-lite"/>
    </source>
</evidence>
<dbReference type="GO" id="GO:0042626">
    <property type="term" value="F:ATPase-coupled transmembrane transporter activity"/>
    <property type="evidence" value="ECO:0007669"/>
    <property type="project" value="InterPro"/>
</dbReference>
<evidence type="ECO:0000256" key="4">
    <source>
        <dbReference type="ARBA" id="ARBA00022729"/>
    </source>
</evidence>
<feature type="compositionally biased region" description="Low complexity" evidence="7">
    <location>
        <begin position="47"/>
        <end position="62"/>
    </location>
</feature>
<dbReference type="SMART" id="SM00062">
    <property type="entry name" value="PBPb"/>
    <property type="match status" value="1"/>
</dbReference>
<dbReference type="AlphaFoldDB" id="H6NK07"/>
<gene>
    <name evidence="9" type="ORF">PM3016_4078</name>
</gene>
<protein>
    <recommendedName>
        <fullName evidence="6">Putative aliphatic sulfonates-binding protein</fullName>
    </recommendedName>
</protein>
<dbReference type="InterPro" id="IPR001638">
    <property type="entry name" value="Solute-binding_3/MltF_N"/>
</dbReference>
<dbReference type="InterPro" id="IPR010067">
    <property type="entry name" value="ABC_SsuA_sub-bd"/>
</dbReference>
<keyword evidence="3" id="KW-0813">Transport</keyword>
<dbReference type="InterPro" id="IPR015168">
    <property type="entry name" value="SsuA/THI5"/>
</dbReference>
<dbReference type="HOGENOM" id="CLU_028871_2_0_9"/>
<comment type="function">
    <text evidence="5">Part of a binding-protein-dependent transport system for aliphatic sulfonates. Putative binding protein.</text>
</comment>